<evidence type="ECO:0000313" key="4">
    <source>
        <dbReference type="Proteomes" id="UP001652700"/>
    </source>
</evidence>
<feature type="compositionally biased region" description="Polar residues" evidence="2">
    <location>
        <begin position="71"/>
        <end position="87"/>
    </location>
</feature>
<dbReference type="Proteomes" id="UP001652700">
    <property type="component" value="Unplaced"/>
</dbReference>
<dbReference type="EnsemblMetazoa" id="XM_050649333.1">
    <property type="protein sequence ID" value="XP_050505290.1"/>
    <property type="gene ID" value="LOC126883673"/>
</dbReference>
<name>A0ABM5K524_DIAVI</name>
<accession>A0ABM5K524</accession>
<sequence>MSSDNPMSTEHPAHDFIELFPETESVSDMGTTPVPPPSPPQSLTDDIVMEEIKAVFSHDEEIKDSEGPQPDESSIKNCNNNPGSLQENQVVMIQQIVTIPPQGTTNSLEFTNDPQLEADYDSQRFEGKKPTKRPCNSPDTERNQSDLANTIQQLMKQLEQRDKENKRVQQEFKEILEERDRENKREQQEFKDLIAELRSIIRTKDDEARRMMDQIMKLTKTVQEMTNKRTVTITKIDESPMTWEQTENEKHEESETETTVYKNKSYQKSILSKRKKREDIGKSQNNDLKKLKTVAQS</sequence>
<organism evidence="3 4">
    <name type="scientific">Diabrotica virgifera virgifera</name>
    <name type="common">western corn rootworm</name>
    <dbReference type="NCBI Taxonomy" id="50390"/>
    <lineage>
        <taxon>Eukaryota</taxon>
        <taxon>Metazoa</taxon>
        <taxon>Ecdysozoa</taxon>
        <taxon>Arthropoda</taxon>
        <taxon>Hexapoda</taxon>
        <taxon>Insecta</taxon>
        <taxon>Pterygota</taxon>
        <taxon>Neoptera</taxon>
        <taxon>Endopterygota</taxon>
        <taxon>Coleoptera</taxon>
        <taxon>Polyphaga</taxon>
        <taxon>Cucujiformia</taxon>
        <taxon>Chrysomeloidea</taxon>
        <taxon>Chrysomelidae</taxon>
        <taxon>Galerucinae</taxon>
        <taxon>Diabroticina</taxon>
        <taxon>Diabroticites</taxon>
        <taxon>Diabrotica</taxon>
    </lineage>
</organism>
<proteinExistence type="predicted"/>
<feature type="coiled-coil region" evidence="1">
    <location>
        <begin position="151"/>
        <end position="228"/>
    </location>
</feature>
<evidence type="ECO:0000256" key="1">
    <source>
        <dbReference type="SAM" id="Coils"/>
    </source>
</evidence>
<evidence type="ECO:0000256" key="2">
    <source>
        <dbReference type="SAM" id="MobiDB-lite"/>
    </source>
</evidence>
<protein>
    <submittedName>
        <fullName evidence="3">Uncharacterized protein</fullName>
    </submittedName>
</protein>
<feature type="region of interest" description="Disordered" evidence="2">
    <location>
        <begin position="1"/>
        <end position="87"/>
    </location>
</feature>
<feature type="region of interest" description="Disordered" evidence="2">
    <location>
        <begin position="231"/>
        <end position="297"/>
    </location>
</feature>
<keyword evidence="4" id="KW-1185">Reference proteome</keyword>
<feature type="compositionally biased region" description="Basic and acidic residues" evidence="2">
    <location>
        <begin position="50"/>
        <end position="66"/>
    </location>
</feature>
<keyword evidence="1" id="KW-0175">Coiled coil</keyword>
<dbReference type="GeneID" id="126883673"/>
<evidence type="ECO:0000313" key="3">
    <source>
        <dbReference type="EnsemblMetazoa" id="XP_050505290.1"/>
    </source>
</evidence>
<reference evidence="3" key="1">
    <citation type="submission" date="2025-05" db="UniProtKB">
        <authorList>
            <consortium name="EnsemblMetazoa"/>
        </authorList>
    </citation>
    <scope>IDENTIFICATION</scope>
</reference>
<dbReference type="RefSeq" id="XP_050505290.1">
    <property type="nucleotide sequence ID" value="XM_050649333.1"/>
</dbReference>
<feature type="compositionally biased region" description="Polar residues" evidence="2">
    <location>
        <begin position="260"/>
        <end position="270"/>
    </location>
</feature>
<feature type="region of interest" description="Disordered" evidence="2">
    <location>
        <begin position="119"/>
        <end position="146"/>
    </location>
</feature>